<evidence type="ECO:0000313" key="3">
    <source>
        <dbReference type="Proteomes" id="UP000634136"/>
    </source>
</evidence>
<feature type="transmembrane region" description="Helical" evidence="1">
    <location>
        <begin position="12"/>
        <end position="32"/>
    </location>
</feature>
<proteinExistence type="predicted"/>
<keyword evidence="1" id="KW-1133">Transmembrane helix</keyword>
<gene>
    <name evidence="2" type="ORF">G2W53_033085</name>
</gene>
<name>A0A834SXS8_9FABA</name>
<keyword evidence="1" id="KW-0812">Transmembrane</keyword>
<dbReference type="EMBL" id="JAAIUW010000010">
    <property type="protein sequence ID" value="KAF7812109.1"/>
    <property type="molecule type" value="Genomic_DNA"/>
</dbReference>
<accession>A0A834SXS8</accession>
<reference evidence="2" key="1">
    <citation type="submission" date="2020-09" db="EMBL/GenBank/DDBJ databases">
        <title>Genome-Enabled Discovery of Anthraquinone Biosynthesis in Senna tora.</title>
        <authorList>
            <person name="Kang S.-H."/>
            <person name="Pandey R.P."/>
            <person name="Lee C.-M."/>
            <person name="Sim J.-S."/>
            <person name="Jeong J.-T."/>
            <person name="Choi B.-S."/>
            <person name="Jung M."/>
            <person name="Ginzburg D."/>
            <person name="Zhao K."/>
            <person name="Won S.Y."/>
            <person name="Oh T.-J."/>
            <person name="Yu Y."/>
            <person name="Kim N.-H."/>
            <person name="Lee O.R."/>
            <person name="Lee T.-H."/>
            <person name="Bashyal P."/>
            <person name="Kim T.-S."/>
            <person name="Lee W.-H."/>
            <person name="Kawkins C."/>
            <person name="Kim C.-K."/>
            <person name="Kim J.S."/>
            <person name="Ahn B.O."/>
            <person name="Rhee S.Y."/>
            <person name="Sohng J.K."/>
        </authorList>
    </citation>
    <scope>NUCLEOTIDE SEQUENCE</scope>
    <source>
        <tissue evidence="2">Leaf</tissue>
    </source>
</reference>
<keyword evidence="1" id="KW-0472">Membrane</keyword>
<dbReference type="AlphaFoldDB" id="A0A834SXS8"/>
<sequence>MARVSQLNFDPISFVIAAVAPPSCCSFLIWNVRSK</sequence>
<evidence type="ECO:0000256" key="1">
    <source>
        <dbReference type="SAM" id="Phobius"/>
    </source>
</evidence>
<organism evidence="2 3">
    <name type="scientific">Senna tora</name>
    <dbReference type="NCBI Taxonomy" id="362788"/>
    <lineage>
        <taxon>Eukaryota</taxon>
        <taxon>Viridiplantae</taxon>
        <taxon>Streptophyta</taxon>
        <taxon>Embryophyta</taxon>
        <taxon>Tracheophyta</taxon>
        <taxon>Spermatophyta</taxon>
        <taxon>Magnoliopsida</taxon>
        <taxon>eudicotyledons</taxon>
        <taxon>Gunneridae</taxon>
        <taxon>Pentapetalae</taxon>
        <taxon>rosids</taxon>
        <taxon>fabids</taxon>
        <taxon>Fabales</taxon>
        <taxon>Fabaceae</taxon>
        <taxon>Caesalpinioideae</taxon>
        <taxon>Cassia clade</taxon>
        <taxon>Senna</taxon>
    </lineage>
</organism>
<comment type="caution">
    <text evidence="2">The sequence shown here is derived from an EMBL/GenBank/DDBJ whole genome shotgun (WGS) entry which is preliminary data.</text>
</comment>
<protein>
    <submittedName>
        <fullName evidence="2">Uncharacterized protein</fullName>
    </submittedName>
</protein>
<evidence type="ECO:0000313" key="2">
    <source>
        <dbReference type="EMBL" id="KAF7812109.1"/>
    </source>
</evidence>
<dbReference type="Proteomes" id="UP000634136">
    <property type="component" value="Unassembled WGS sequence"/>
</dbReference>
<keyword evidence="3" id="KW-1185">Reference proteome</keyword>